<evidence type="ECO:0000313" key="4">
    <source>
        <dbReference type="Proteomes" id="UP000198718"/>
    </source>
</evidence>
<dbReference type="OrthoDB" id="9779098at2"/>
<sequence length="178" mass="20472">MRRYLCLLVCMAVSLTLLSGCGSYGNRNSTEGTVNTVLITDSIQSDETTEWEPTTYETVNNFPSVTMTIKKASVSSTGLTIEFKNNSGNQCIYGEYFLLEKKINERWYQVPVSIDDNYAFHDIGYNLDSMNDGEWKIDWNWLYGSLDTGEYRIVKDIVDFRNTGNYDKYYLTAEFTVH</sequence>
<keyword evidence="1" id="KW-0732">Signal</keyword>
<dbReference type="RefSeq" id="WP_090551139.1">
    <property type="nucleotide sequence ID" value="NZ_FNFP01000001.1"/>
</dbReference>
<dbReference type="InterPro" id="IPR046878">
    <property type="entry name" value="Big_14"/>
</dbReference>
<organism evidence="3 4">
    <name type="scientific">Natronincola ferrireducens</name>
    <dbReference type="NCBI Taxonomy" id="393762"/>
    <lineage>
        <taxon>Bacteria</taxon>
        <taxon>Bacillati</taxon>
        <taxon>Bacillota</taxon>
        <taxon>Clostridia</taxon>
        <taxon>Peptostreptococcales</taxon>
        <taxon>Natronincolaceae</taxon>
        <taxon>Natronincola</taxon>
    </lineage>
</organism>
<evidence type="ECO:0000259" key="2">
    <source>
        <dbReference type="Pfam" id="PF20251"/>
    </source>
</evidence>
<name>A0A1G8ZZE5_9FIRM</name>
<dbReference type="Pfam" id="PF20251">
    <property type="entry name" value="Big_14"/>
    <property type="match status" value="1"/>
</dbReference>
<keyword evidence="4" id="KW-1185">Reference proteome</keyword>
<evidence type="ECO:0000256" key="1">
    <source>
        <dbReference type="SAM" id="SignalP"/>
    </source>
</evidence>
<feature type="chain" id="PRO_5039207552" description="Bacterial Ig-like domain-containing protein" evidence="1">
    <location>
        <begin position="20"/>
        <end position="178"/>
    </location>
</feature>
<accession>A0A1G8ZZE5</accession>
<feature type="signal peptide" evidence="1">
    <location>
        <begin position="1"/>
        <end position="19"/>
    </location>
</feature>
<dbReference type="Proteomes" id="UP000198718">
    <property type="component" value="Unassembled WGS sequence"/>
</dbReference>
<dbReference type="EMBL" id="FNFP01000001">
    <property type="protein sequence ID" value="SDK20453.1"/>
    <property type="molecule type" value="Genomic_DNA"/>
</dbReference>
<evidence type="ECO:0000313" key="3">
    <source>
        <dbReference type="EMBL" id="SDK20453.1"/>
    </source>
</evidence>
<proteinExistence type="predicted"/>
<dbReference type="PROSITE" id="PS51257">
    <property type="entry name" value="PROKAR_LIPOPROTEIN"/>
    <property type="match status" value="1"/>
</dbReference>
<dbReference type="AlphaFoldDB" id="A0A1G8ZZE5"/>
<gene>
    <name evidence="3" type="ORF">SAMN05660472_01014</name>
</gene>
<dbReference type="STRING" id="393762.SAMN05660472_01014"/>
<reference evidence="3 4" key="1">
    <citation type="submission" date="2016-10" db="EMBL/GenBank/DDBJ databases">
        <authorList>
            <person name="de Groot N.N."/>
        </authorList>
    </citation>
    <scope>NUCLEOTIDE SEQUENCE [LARGE SCALE GENOMIC DNA]</scope>
    <source>
        <strain evidence="3 4">DSM 18346</strain>
    </source>
</reference>
<feature type="domain" description="Bacterial Ig-like" evidence="2">
    <location>
        <begin position="63"/>
        <end position="175"/>
    </location>
</feature>
<protein>
    <recommendedName>
        <fullName evidence="2">Bacterial Ig-like domain-containing protein</fullName>
    </recommendedName>
</protein>